<protein>
    <submittedName>
        <fullName evidence="3">Uncharacterized protein</fullName>
    </submittedName>
</protein>
<feature type="transmembrane region" description="Helical" evidence="2">
    <location>
        <begin position="56"/>
        <end position="76"/>
    </location>
</feature>
<dbReference type="OrthoDB" id="3551812at2759"/>
<keyword evidence="2" id="KW-0812">Transmembrane</keyword>
<proteinExistence type="predicted"/>
<dbReference type="HOGENOM" id="CLU_601275_0_0_1"/>
<organism evidence="3 4">
    <name type="scientific">Botryotinia fuckeliana (strain BcDW1)</name>
    <name type="common">Noble rot fungus</name>
    <name type="synonym">Botrytis cinerea</name>
    <dbReference type="NCBI Taxonomy" id="1290391"/>
    <lineage>
        <taxon>Eukaryota</taxon>
        <taxon>Fungi</taxon>
        <taxon>Dikarya</taxon>
        <taxon>Ascomycota</taxon>
        <taxon>Pezizomycotina</taxon>
        <taxon>Leotiomycetes</taxon>
        <taxon>Helotiales</taxon>
        <taxon>Sclerotiniaceae</taxon>
        <taxon>Botrytis</taxon>
    </lineage>
</organism>
<dbReference type="EMBL" id="KB708103">
    <property type="protein sequence ID" value="EMR80779.1"/>
    <property type="molecule type" value="Genomic_DNA"/>
</dbReference>
<keyword evidence="2" id="KW-1133">Transmembrane helix</keyword>
<name>M7TI39_BOTF1</name>
<dbReference type="Proteomes" id="UP000012045">
    <property type="component" value="Unassembled WGS sequence"/>
</dbReference>
<evidence type="ECO:0000256" key="2">
    <source>
        <dbReference type="SAM" id="Phobius"/>
    </source>
</evidence>
<evidence type="ECO:0000313" key="4">
    <source>
        <dbReference type="Proteomes" id="UP000012045"/>
    </source>
</evidence>
<accession>M7TI39</accession>
<dbReference type="AlphaFoldDB" id="M7TI39"/>
<feature type="coiled-coil region" evidence="1">
    <location>
        <begin position="258"/>
        <end position="285"/>
    </location>
</feature>
<sequence length="455" mass="53273">MSNPRKKVSFPAFPKEIKSPKRQTSWRQKLADMKTLWYKFSTACREYISITRLIKVLIFIHVILFIISVITVRFALEEEFMGEREDEYIHGREQEDLGEKKKSSGQDNRISRQFEPYELVSPLYGLTNLDVGPQLDVAKDAYLDSRYGLNRLRDGLPELSKHSLELSTKIRRFRDQVWTVSEEIGGLSKVLDVYVNFFQQETNQLREEIGKVKPGGELANLDAEKCKKVGEVWINHYKRLEAKIRDVWRIKSGISKNIDSAVRERKDLEKALRKAETSMTKEATKQGWDNFDFPSAYQLLNRFSLEGKNKDKIWGGHEETINLLIIYIDVLLKDANAQIERLVEDLQQISSVDDNKENVDLTNFPTISNQMEALNLTFEKYVQVKVQLGNMRKKLGKELEPRAHDSKERNRYYNYVSSQQKGRFDKHIIASRDRRNEEFLQELRERRVKEGRRGG</sequence>
<evidence type="ECO:0000256" key="1">
    <source>
        <dbReference type="SAM" id="Coils"/>
    </source>
</evidence>
<gene>
    <name evidence="3" type="ORF">BcDW1_10612</name>
</gene>
<evidence type="ECO:0000313" key="3">
    <source>
        <dbReference type="EMBL" id="EMR80779.1"/>
    </source>
</evidence>
<keyword evidence="1" id="KW-0175">Coiled coil</keyword>
<reference evidence="4" key="1">
    <citation type="journal article" date="2013" name="Genome Announc.">
        <title>Draft genome sequence of Botrytis cinerea BcDW1, inoculum for noble rot of grape berries.</title>
        <authorList>
            <person name="Blanco-Ulate B."/>
            <person name="Allen G."/>
            <person name="Powell A.L."/>
            <person name="Cantu D."/>
        </authorList>
    </citation>
    <scope>NUCLEOTIDE SEQUENCE [LARGE SCALE GENOMIC DNA]</scope>
    <source>
        <strain evidence="4">BcDW1</strain>
    </source>
</reference>
<keyword evidence="2" id="KW-0472">Membrane</keyword>